<reference evidence="1 6" key="1">
    <citation type="submission" date="2017-01" db="EMBL/GenBank/DDBJ databases">
        <authorList>
            <person name="Varghese N."/>
            <person name="Submissions S."/>
        </authorList>
    </citation>
    <scope>NUCLEOTIDE SEQUENCE [LARGE SCALE GENOMIC DNA]</scope>
    <source>
        <strain evidence="1 6">DSM 2061</strain>
    </source>
</reference>
<evidence type="ECO:0000313" key="2">
    <source>
        <dbReference type="EMBL" id="SIT09085.1"/>
    </source>
</evidence>
<accession>A0ABY1KZI2</accession>
<dbReference type="EMBL" id="FTOB01000026">
    <property type="protein sequence ID" value="SIT17356.1"/>
    <property type="molecule type" value="Genomic_DNA"/>
</dbReference>
<dbReference type="EMBL" id="FTOB01000009">
    <property type="protein sequence ID" value="SIT09085.1"/>
    <property type="molecule type" value="Genomic_DNA"/>
</dbReference>
<evidence type="ECO:0000313" key="4">
    <source>
        <dbReference type="EMBL" id="SIT16692.1"/>
    </source>
</evidence>
<dbReference type="EMBL" id="FTOB01000016">
    <property type="protein sequence ID" value="SIT15600.1"/>
    <property type="molecule type" value="Genomic_DNA"/>
</dbReference>
<evidence type="ECO:0000313" key="1">
    <source>
        <dbReference type="EMBL" id="SIS97366.1"/>
    </source>
</evidence>
<evidence type="ECO:0000313" key="3">
    <source>
        <dbReference type="EMBL" id="SIT15600.1"/>
    </source>
</evidence>
<proteinExistence type="predicted"/>
<dbReference type="Proteomes" id="UP000185728">
    <property type="component" value="Unassembled WGS sequence"/>
</dbReference>
<sequence length="31" mass="3532">KIPPVKYAELNSFGASPKRIKNNNFNEVLEN</sequence>
<protein>
    <submittedName>
        <fullName evidence="1">Transposase</fullName>
    </submittedName>
</protein>
<comment type="caution">
    <text evidence="1">The sequence shown here is derived from an EMBL/GenBank/DDBJ whole genome shotgun (WGS) entry which is preliminary data.</text>
</comment>
<dbReference type="EMBL" id="FTOB01000019">
    <property type="protein sequence ID" value="SIT16692.1"/>
    <property type="molecule type" value="Genomic_DNA"/>
</dbReference>
<dbReference type="EMBL" id="FTOB01000006">
    <property type="protein sequence ID" value="SIS97366.1"/>
    <property type="molecule type" value="Genomic_DNA"/>
</dbReference>
<feature type="non-terminal residue" evidence="1">
    <location>
        <position position="1"/>
    </location>
</feature>
<gene>
    <name evidence="1" type="ORF">SAMN05421766_1061</name>
    <name evidence="2" type="ORF">SAMN05421766_10973</name>
    <name evidence="3" type="ORF">SAMN05421766_1161</name>
    <name evidence="4" type="ORF">SAMN05421766_11915</name>
    <name evidence="5" type="ORF">SAMN05421766_1262</name>
</gene>
<evidence type="ECO:0000313" key="6">
    <source>
        <dbReference type="Proteomes" id="UP000185728"/>
    </source>
</evidence>
<keyword evidence="6" id="KW-1185">Reference proteome</keyword>
<organism evidence="1 6">
    <name type="scientific">Zobellia uliginosa</name>
    <dbReference type="NCBI Taxonomy" id="143224"/>
    <lineage>
        <taxon>Bacteria</taxon>
        <taxon>Pseudomonadati</taxon>
        <taxon>Bacteroidota</taxon>
        <taxon>Flavobacteriia</taxon>
        <taxon>Flavobacteriales</taxon>
        <taxon>Flavobacteriaceae</taxon>
        <taxon>Zobellia</taxon>
    </lineage>
</organism>
<evidence type="ECO:0000313" key="5">
    <source>
        <dbReference type="EMBL" id="SIT17356.1"/>
    </source>
</evidence>
<name>A0ABY1KZI2_9FLAO</name>